<evidence type="ECO:0000259" key="1">
    <source>
        <dbReference type="PROSITE" id="PS50097"/>
    </source>
</evidence>
<dbReference type="SUPFAM" id="SSF54695">
    <property type="entry name" value="POZ domain"/>
    <property type="match status" value="1"/>
</dbReference>
<dbReference type="Proteomes" id="UP000887578">
    <property type="component" value="Unplaced"/>
</dbReference>
<dbReference type="Gene3D" id="3.30.710.10">
    <property type="entry name" value="Potassium Channel Kv1.1, Chain A"/>
    <property type="match status" value="1"/>
</dbReference>
<feature type="domain" description="BTB" evidence="1">
    <location>
        <begin position="23"/>
        <end position="91"/>
    </location>
</feature>
<proteinExistence type="predicted"/>
<name>A0A914QPN7_9BILA</name>
<dbReference type="AlphaFoldDB" id="A0A914QPN7"/>
<accession>A0A914QPN7</accession>
<keyword evidence="2" id="KW-1185">Reference proteome</keyword>
<dbReference type="SMART" id="SM00225">
    <property type="entry name" value="BTB"/>
    <property type="match status" value="1"/>
</dbReference>
<organism evidence="2 3">
    <name type="scientific">Panagrolaimus davidi</name>
    <dbReference type="NCBI Taxonomy" id="227884"/>
    <lineage>
        <taxon>Eukaryota</taxon>
        <taxon>Metazoa</taxon>
        <taxon>Ecdysozoa</taxon>
        <taxon>Nematoda</taxon>
        <taxon>Chromadorea</taxon>
        <taxon>Rhabditida</taxon>
        <taxon>Tylenchina</taxon>
        <taxon>Panagrolaimomorpha</taxon>
        <taxon>Panagrolaimoidea</taxon>
        <taxon>Panagrolaimidae</taxon>
        <taxon>Panagrolaimus</taxon>
    </lineage>
</organism>
<evidence type="ECO:0000313" key="3">
    <source>
        <dbReference type="WBParaSite" id="PDA_v2.g5822.t1"/>
    </source>
</evidence>
<evidence type="ECO:0000313" key="2">
    <source>
        <dbReference type="Proteomes" id="UP000887578"/>
    </source>
</evidence>
<dbReference type="WBParaSite" id="PDA_v2.g5822.t1">
    <property type="protein sequence ID" value="PDA_v2.g5822.t1"/>
    <property type="gene ID" value="PDA_v2.g5822"/>
</dbReference>
<dbReference type="CDD" id="cd18186">
    <property type="entry name" value="BTB_POZ_ZBTB_KLHL-like"/>
    <property type="match status" value="1"/>
</dbReference>
<dbReference type="Pfam" id="PF00651">
    <property type="entry name" value="BTB"/>
    <property type="match status" value="1"/>
</dbReference>
<dbReference type="PANTHER" id="PTHR45774:SF3">
    <property type="entry name" value="BTB (POZ) DOMAIN-CONTAINING 2B-RELATED"/>
    <property type="match status" value="1"/>
</dbReference>
<protein>
    <submittedName>
        <fullName evidence="3">BTB domain-containing protein</fullName>
    </submittedName>
</protein>
<sequence>MENLNQLPLTTALQQLFDQKLDWDVTFHIGGEDIQAHTFMLKFRSPGLKAMINNELSYENGKIIITDPNLTAADFQTFLEFLYTDACKVTDGNVKTLLRLGDMYDVPTLLEYCTNFLEKKFCDAKIISIAELGVLYSERCSLLTKCLHYLSHKCYLNRYSTSFYWKEASPELVQKVTQGCKRSGQFTEEVLFKAIIEWSKQECTRNKCDINAENIQIILSQIIPHIKFQDLKPLTLATTASEFKLLPEDNMLDVLRKSVIVNEGGKL</sequence>
<dbReference type="PROSITE" id="PS50097">
    <property type="entry name" value="BTB"/>
    <property type="match status" value="1"/>
</dbReference>
<dbReference type="InterPro" id="IPR000210">
    <property type="entry name" value="BTB/POZ_dom"/>
</dbReference>
<reference evidence="3" key="1">
    <citation type="submission" date="2022-11" db="UniProtKB">
        <authorList>
            <consortium name="WormBaseParasite"/>
        </authorList>
    </citation>
    <scope>IDENTIFICATION</scope>
</reference>
<dbReference type="InterPro" id="IPR011333">
    <property type="entry name" value="SKP1/BTB/POZ_sf"/>
</dbReference>
<dbReference type="PANTHER" id="PTHR45774">
    <property type="entry name" value="BTB/POZ DOMAIN-CONTAINING"/>
    <property type="match status" value="1"/>
</dbReference>